<evidence type="ECO:0000256" key="2">
    <source>
        <dbReference type="ARBA" id="ARBA00022692"/>
    </source>
</evidence>
<dbReference type="Pfam" id="PF00083">
    <property type="entry name" value="Sugar_tr"/>
    <property type="match status" value="2"/>
</dbReference>
<feature type="transmembrane region" description="Helical" evidence="6">
    <location>
        <begin position="206"/>
        <end position="226"/>
    </location>
</feature>
<dbReference type="GO" id="GO:0046943">
    <property type="term" value="F:carboxylic acid transmembrane transporter activity"/>
    <property type="evidence" value="ECO:0007669"/>
    <property type="project" value="TreeGrafter"/>
</dbReference>
<feature type="transmembrane region" description="Helical" evidence="6">
    <location>
        <begin position="329"/>
        <end position="349"/>
    </location>
</feature>
<evidence type="ECO:0000256" key="5">
    <source>
        <dbReference type="SAM" id="MobiDB-lite"/>
    </source>
</evidence>
<dbReference type="InterPro" id="IPR036259">
    <property type="entry name" value="MFS_trans_sf"/>
</dbReference>
<name>J5TI57_TRIAS</name>
<dbReference type="InterPro" id="IPR005828">
    <property type="entry name" value="MFS_sugar_transport-like"/>
</dbReference>
<reference evidence="8 9" key="1">
    <citation type="journal article" date="2012" name="Eukaryot. Cell">
        <title>Draft genome sequence of CBS 2479, the standard type strain of Trichosporon asahii.</title>
        <authorList>
            <person name="Yang R.Y."/>
            <person name="Li H.T."/>
            <person name="Zhu H."/>
            <person name="Zhou G.P."/>
            <person name="Wang M."/>
            <person name="Wang L."/>
        </authorList>
    </citation>
    <scope>NUCLEOTIDE SEQUENCE [LARGE SCALE GENOMIC DNA]</scope>
    <source>
        <strain evidence="9">ATCC 90039 / CBS 2479 / JCM 2466 / KCTC 7840 / NCYC 2677 / UAMH 7654</strain>
    </source>
</reference>
<dbReference type="Gene3D" id="1.20.1250.20">
    <property type="entry name" value="MFS general substrate transporter like domains"/>
    <property type="match status" value="1"/>
</dbReference>
<dbReference type="AlphaFoldDB" id="J5TI57"/>
<feature type="transmembrane region" description="Helical" evidence="6">
    <location>
        <begin position="163"/>
        <end position="194"/>
    </location>
</feature>
<feature type="transmembrane region" description="Helical" evidence="6">
    <location>
        <begin position="94"/>
        <end position="115"/>
    </location>
</feature>
<dbReference type="InterPro" id="IPR005829">
    <property type="entry name" value="Sugar_transporter_CS"/>
</dbReference>
<evidence type="ECO:0000256" key="3">
    <source>
        <dbReference type="ARBA" id="ARBA00022989"/>
    </source>
</evidence>
<dbReference type="SUPFAM" id="SSF103473">
    <property type="entry name" value="MFS general substrate transporter"/>
    <property type="match status" value="1"/>
</dbReference>
<dbReference type="PROSITE" id="PS50850">
    <property type="entry name" value="MFS"/>
    <property type="match status" value="1"/>
</dbReference>
<gene>
    <name evidence="8" type="ORF">A1Q1_07810</name>
</gene>
<dbReference type="GO" id="GO:0005886">
    <property type="term" value="C:plasma membrane"/>
    <property type="evidence" value="ECO:0007669"/>
    <property type="project" value="TreeGrafter"/>
</dbReference>
<evidence type="ECO:0000256" key="1">
    <source>
        <dbReference type="ARBA" id="ARBA00004141"/>
    </source>
</evidence>
<sequence length="495" mass="53204">MSDTHGSTTLAHEKEKEKKLSLAGPEDPQPVFHSRLAELEEPSRHVYNHTTKIPVYPETFNATMKTRISNSFFIGQIVGMLVFGALIDRIGRKFGVVLTTCALIGGIVISCAAHGTSELGMFWMMLVGRGLAGVGAGGEYPVCGTSSIEAADETSTVRKHRGFLVASVGDFAIDFGFVLAGIVVIIVLQCYGYGLHSTGTHGFEGTWRICLGLGLIPPLAVFWARLKMVNSTAYRNAAMKGMLGVRVYWLAFKRYYPRIIGTCLTWFLYDAVSYPFSLFSSQIMSQVNPQNSIVQNIGWSTLINAFLLPGCLIGGYLMDKIGRKQTMALGFAMQGILGFGLGGGMATVQKSTAGLIIYYGIFLACAEAGPGVATILIGGEVFPTPLRGHMLGFSAAWGKAGAAIGTQVFTPIQNAFHDEFKGQQVVFLIGSAVSIVGALATWFLIPDMDLELGSEDEKWKAYLKEHGIDTSGIGEPLEASASKAVRNEIVESGAY</sequence>
<dbReference type="OrthoDB" id="2153661at2759"/>
<dbReference type="GeneID" id="25991322"/>
<organism evidence="8 9">
    <name type="scientific">Trichosporon asahii var. asahii (strain ATCC 90039 / CBS 2479 / JCM 2466 / KCTC 7840 / NBRC 103889/ NCYC 2677 / UAMH 7654)</name>
    <name type="common">Yeast</name>
    <dbReference type="NCBI Taxonomy" id="1186058"/>
    <lineage>
        <taxon>Eukaryota</taxon>
        <taxon>Fungi</taxon>
        <taxon>Dikarya</taxon>
        <taxon>Basidiomycota</taxon>
        <taxon>Agaricomycotina</taxon>
        <taxon>Tremellomycetes</taxon>
        <taxon>Trichosporonales</taxon>
        <taxon>Trichosporonaceae</taxon>
        <taxon>Trichosporon</taxon>
    </lineage>
</organism>
<dbReference type="PROSITE" id="PS00216">
    <property type="entry name" value="SUGAR_TRANSPORT_1"/>
    <property type="match status" value="1"/>
</dbReference>
<comment type="caution">
    <text evidence="8">The sequence shown here is derived from an EMBL/GenBank/DDBJ whole genome shotgun (WGS) entry which is preliminary data.</text>
</comment>
<feature type="transmembrane region" description="Helical" evidence="6">
    <location>
        <begin position="425"/>
        <end position="445"/>
    </location>
</feature>
<feature type="transmembrane region" description="Helical" evidence="6">
    <location>
        <begin position="355"/>
        <end position="377"/>
    </location>
</feature>
<feature type="compositionally biased region" description="Basic and acidic residues" evidence="5">
    <location>
        <begin position="11"/>
        <end position="20"/>
    </location>
</feature>
<feature type="transmembrane region" description="Helical" evidence="6">
    <location>
        <begin position="255"/>
        <end position="277"/>
    </location>
</feature>
<dbReference type="KEGG" id="tasa:A1Q1_07810"/>
<feature type="region of interest" description="Disordered" evidence="5">
    <location>
        <begin position="1"/>
        <end position="30"/>
    </location>
</feature>
<feature type="transmembrane region" description="Helical" evidence="6">
    <location>
        <begin position="68"/>
        <end position="87"/>
    </location>
</feature>
<keyword evidence="3 6" id="KW-1133">Transmembrane helix</keyword>
<feature type="domain" description="Major facilitator superfamily (MFS) profile" evidence="7">
    <location>
        <begin position="1"/>
        <end position="449"/>
    </location>
</feature>
<dbReference type="Proteomes" id="UP000002748">
    <property type="component" value="Unassembled WGS sequence"/>
</dbReference>
<keyword evidence="4 6" id="KW-0472">Membrane</keyword>
<evidence type="ECO:0000313" key="8">
    <source>
        <dbReference type="EMBL" id="EJT51016.1"/>
    </source>
</evidence>
<keyword evidence="2 6" id="KW-0812">Transmembrane</keyword>
<dbReference type="EMBL" id="ALBS01000077">
    <property type="protein sequence ID" value="EJT51016.1"/>
    <property type="molecule type" value="Genomic_DNA"/>
</dbReference>
<accession>J5TI57</accession>
<evidence type="ECO:0000259" key="7">
    <source>
        <dbReference type="PROSITE" id="PS50850"/>
    </source>
</evidence>
<evidence type="ECO:0000313" key="9">
    <source>
        <dbReference type="Proteomes" id="UP000002748"/>
    </source>
</evidence>
<proteinExistence type="predicted"/>
<evidence type="ECO:0000256" key="4">
    <source>
        <dbReference type="ARBA" id="ARBA00023136"/>
    </source>
</evidence>
<dbReference type="RefSeq" id="XP_014182297.1">
    <property type="nucleotide sequence ID" value="XM_014326822.1"/>
</dbReference>
<evidence type="ECO:0000256" key="6">
    <source>
        <dbReference type="SAM" id="Phobius"/>
    </source>
</evidence>
<feature type="compositionally biased region" description="Polar residues" evidence="5">
    <location>
        <begin position="1"/>
        <end position="10"/>
    </location>
</feature>
<dbReference type="PANTHER" id="PTHR23508:SF10">
    <property type="entry name" value="CARBOXYLIC ACID TRANSPORTER PROTEIN HOMOLOG"/>
    <property type="match status" value="1"/>
</dbReference>
<feature type="transmembrane region" description="Helical" evidence="6">
    <location>
        <begin position="297"/>
        <end position="317"/>
    </location>
</feature>
<protein>
    <recommendedName>
        <fullName evidence="7">Major facilitator superfamily (MFS) profile domain-containing protein</fullName>
    </recommendedName>
</protein>
<dbReference type="HOGENOM" id="CLU_001265_46_12_1"/>
<comment type="subcellular location">
    <subcellularLocation>
        <location evidence="1">Membrane</location>
        <topology evidence="1">Multi-pass membrane protein</topology>
    </subcellularLocation>
</comment>
<dbReference type="PANTHER" id="PTHR23508">
    <property type="entry name" value="CARBOXYLIC ACID TRANSPORTER PROTEIN HOMOLOG"/>
    <property type="match status" value="1"/>
</dbReference>
<dbReference type="VEuPathDB" id="FungiDB:A1Q1_07810"/>
<dbReference type="InterPro" id="IPR020846">
    <property type="entry name" value="MFS_dom"/>
</dbReference>